<evidence type="ECO:0000313" key="4">
    <source>
        <dbReference type="Proteomes" id="UP000627446"/>
    </source>
</evidence>
<dbReference type="NCBIfam" id="NF033105">
    <property type="entry name" value="bla_subclass_B3"/>
    <property type="match status" value="1"/>
</dbReference>
<keyword evidence="4" id="KW-1185">Reference proteome</keyword>
<protein>
    <submittedName>
        <fullName evidence="3">Subclass B3 metallo-beta-lactamase</fullName>
    </submittedName>
</protein>
<dbReference type="InterPro" id="IPR036866">
    <property type="entry name" value="RibonucZ/Hydroxyglut_hydro"/>
</dbReference>
<name>A0A923HNI8_9BURK</name>
<dbReference type="SUPFAM" id="SSF56281">
    <property type="entry name" value="Metallo-hydrolase/oxidoreductase"/>
    <property type="match status" value="1"/>
</dbReference>
<accession>A0A923HNI8</accession>
<dbReference type="RefSeq" id="WP_186917264.1">
    <property type="nucleotide sequence ID" value="NZ_JACOFZ010000006.1"/>
</dbReference>
<keyword evidence="1" id="KW-0732">Signal</keyword>
<dbReference type="PANTHER" id="PTHR42951:SF17">
    <property type="entry name" value="METALLO-BETA-LACTAMASE DOMAIN-CONTAINING PROTEIN"/>
    <property type="match status" value="1"/>
</dbReference>
<sequence length="308" mass="32881">MKFKLNCMAFAGTLLVSVGSFPITAQASVQMPTISKDSTLSKECKSDGWNEPTAPRHLYGNSWYVGTCGISVILIASPQGHILIDSGPANAYEAVSKSLQAIGVRMKDIRTILMTHEHHDHSGGVAQFQKESGAVVRVRKDAFQSMRTGKADPRDPQFRELAPFAPVANLKIVSDGATVKLGKLAVRNIPMSGHAPGGSGWTWKECENGVCNQIVFSDSLGSISDDVYRYSAKGGMAASLRASIARIGATPCDILITGHTGASDILERLDGKAALVSKVACQQLAELGLKNLELRLQKEAETSAETPK</sequence>
<dbReference type="AlphaFoldDB" id="A0A923HNI8"/>
<dbReference type="EMBL" id="JACOFZ010000006">
    <property type="protein sequence ID" value="MBC3882649.1"/>
    <property type="molecule type" value="Genomic_DNA"/>
</dbReference>
<feature type="chain" id="PRO_5037150332" evidence="1">
    <location>
        <begin position="28"/>
        <end position="308"/>
    </location>
</feature>
<evidence type="ECO:0000256" key="1">
    <source>
        <dbReference type="SAM" id="SignalP"/>
    </source>
</evidence>
<feature type="signal peptide" evidence="1">
    <location>
        <begin position="1"/>
        <end position="27"/>
    </location>
</feature>
<dbReference type="InterPro" id="IPR001279">
    <property type="entry name" value="Metallo-B-lactamas"/>
</dbReference>
<gene>
    <name evidence="3" type="primary">bla</name>
    <name evidence="3" type="ORF">H8K36_14765</name>
</gene>
<proteinExistence type="predicted"/>
<dbReference type="SMART" id="SM00849">
    <property type="entry name" value="Lactamase_B"/>
    <property type="match status" value="1"/>
</dbReference>
<comment type="caution">
    <text evidence="3">The sequence shown here is derived from an EMBL/GenBank/DDBJ whole genome shotgun (WGS) entry which is preliminary data.</text>
</comment>
<reference evidence="3" key="1">
    <citation type="submission" date="2020-08" db="EMBL/GenBank/DDBJ databases">
        <title>Novel species isolated from subtropical streams in China.</title>
        <authorList>
            <person name="Lu H."/>
        </authorList>
    </citation>
    <scope>NUCLEOTIDE SEQUENCE</scope>
    <source>
        <strain evidence="3">LX22W</strain>
    </source>
</reference>
<dbReference type="PANTHER" id="PTHR42951">
    <property type="entry name" value="METALLO-BETA-LACTAMASE DOMAIN-CONTAINING"/>
    <property type="match status" value="1"/>
</dbReference>
<dbReference type="InterPro" id="IPR050855">
    <property type="entry name" value="NDM-1-like"/>
</dbReference>
<feature type="domain" description="Metallo-beta-lactamase" evidence="2">
    <location>
        <begin position="69"/>
        <end position="259"/>
    </location>
</feature>
<evidence type="ECO:0000313" key="3">
    <source>
        <dbReference type="EMBL" id="MBC3882649.1"/>
    </source>
</evidence>
<evidence type="ECO:0000259" key="2">
    <source>
        <dbReference type="SMART" id="SM00849"/>
    </source>
</evidence>
<dbReference type="Gene3D" id="3.60.15.10">
    <property type="entry name" value="Ribonuclease Z/Hydroxyacylglutathione hydrolase-like"/>
    <property type="match status" value="1"/>
</dbReference>
<organism evidence="3 4">
    <name type="scientific">Undibacterium nitidum</name>
    <dbReference type="NCBI Taxonomy" id="2762298"/>
    <lineage>
        <taxon>Bacteria</taxon>
        <taxon>Pseudomonadati</taxon>
        <taxon>Pseudomonadota</taxon>
        <taxon>Betaproteobacteria</taxon>
        <taxon>Burkholderiales</taxon>
        <taxon>Oxalobacteraceae</taxon>
        <taxon>Undibacterium</taxon>
    </lineage>
</organism>
<dbReference type="Proteomes" id="UP000627446">
    <property type="component" value="Unassembled WGS sequence"/>
</dbReference>
<dbReference type="Pfam" id="PF00753">
    <property type="entry name" value="Lactamase_B"/>
    <property type="match status" value="1"/>
</dbReference>